<comment type="caution">
    <text evidence="1">The sequence shown here is derived from an EMBL/GenBank/DDBJ whole genome shotgun (WGS) entry which is preliminary data.</text>
</comment>
<proteinExistence type="predicted"/>
<evidence type="ECO:0000313" key="2">
    <source>
        <dbReference type="Proteomes" id="UP001066276"/>
    </source>
</evidence>
<name>A0AAV7PXU9_PLEWA</name>
<protein>
    <submittedName>
        <fullName evidence="1">Uncharacterized protein</fullName>
    </submittedName>
</protein>
<accession>A0AAV7PXU9</accession>
<reference evidence="1" key="1">
    <citation type="journal article" date="2022" name="bioRxiv">
        <title>Sequencing and chromosome-scale assembly of the giantPleurodeles waltlgenome.</title>
        <authorList>
            <person name="Brown T."/>
            <person name="Elewa A."/>
            <person name="Iarovenko S."/>
            <person name="Subramanian E."/>
            <person name="Araus A.J."/>
            <person name="Petzold A."/>
            <person name="Susuki M."/>
            <person name="Suzuki K.-i.T."/>
            <person name="Hayashi T."/>
            <person name="Toyoda A."/>
            <person name="Oliveira C."/>
            <person name="Osipova E."/>
            <person name="Leigh N.D."/>
            <person name="Simon A."/>
            <person name="Yun M.H."/>
        </authorList>
    </citation>
    <scope>NUCLEOTIDE SEQUENCE</scope>
    <source>
        <strain evidence="1">20211129_DDA</strain>
        <tissue evidence="1">Liver</tissue>
    </source>
</reference>
<keyword evidence="2" id="KW-1185">Reference proteome</keyword>
<organism evidence="1 2">
    <name type="scientific">Pleurodeles waltl</name>
    <name type="common">Iberian ribbed newt</name>
    <dbReference type="NCBI Taxonomy" id="8319"/>
    <lineage>
        <taxon>Eukaryota</taxon>
        <taxon>Metazoa</taxon>
        <taxon>Chordata</taxon>
        <taxon>Craniata</taxon>
        <taxon>Vertebrata</taxon>
        <taxon>Euteleostomi</taxon>
        <taxon>Amphibia</taxon>
        <taxon>Batrachia</taxon>
        <taxon>Caudata</taxon>
        <taxon>Salamandroidea</taxon>
        <taxon>Salamandridae</taxon>
        <taxon>Pleurodelinae</taxon>
        <taxon>Pleurodeles</taxon>
    </lineage>
</organism>
<sequence length="75" mass="9265">MEQEVSEETLEVYNFTLKKEGVELGLRDREVEIWDRCQVKVRERGSFFRFRVSETKKNIFKQKRKKMEDTQFIWT</sequence>
<dbReference type="AlphaFoldDB" id="A0AAV7PXU9"/>
<dbReference type="Proteomes" id="UP001066276">
    <property type="component" value="Chromosome 7"/>
</dbReference>
<evidence type="ECO:0000313" key="1">
    <source>
        <dbReference type="EMBL" id="KAJ1132101.1"/>
    </source>
</evidence>
<gene>
    <name evidence="1" type="ORF">NDU88_010431</name>
</gene>
<dbReference type="EMBL" id="JANPWB010000011">
    <property type="protein sequence ID" value="KAJ1132101.1"/>
    <property type="molecule type" value="Genomic_DNA"/>
</dbReference>